<comment type="caution">
    <text evidence="1">The sequence shown here is derived from an EMBL/GenBank/DDBJ whole genome shotgun (WGS) entry which is preliminary data.</text>
</comment>
<dbReference type="AlphaFoldDB" id="A0A5J4QT40"/>
<dbReference type="Proteomes" id="UP000324800">
    <property type="component" value="Unassembled WGS sequence"/>
</dbReference>
<dbReference type="EMBL" id="SNRW01044214">
    <property type="protein sequence ID" value="KAA6325067.1"/>
    <property type="molecule type" value="Genomic_DNA"/>
</dbReference>
<organism evidence="1 2">
    <name type="scientific">Streblomastix strix</name>
    <dbReference type="NCBI Taxonomy" id="222440"/>
    <lineage>
        <taxon>Eukaryota</taxon>
        <taxon>Metamonada</taxon>
        <taxon>Preaxostyla</taxon>
        <taxon>Oxymonadida</taxon>
        <taxon>Streblomastigidae</taxon>
        <taxon>Streblomastix</taxon>
    </lineage>
</organism>
<proteinExistence type="predicted"/>
<feature type="non-terminal residue" evidence="1">
    <location>
        <position position="1"/>
    </location>
</feature>
<evidence type="ECO:0000313" key="2">
    <source>
        <dbReference type="Proteomes" id="UP000324800"/>
    </source>
</evidence>
<evidence type="ECO:0000313" key="1">
    <source>
        <dbReference type="EMBL" id="KAA6325067.1"/>
    </source>
</evidence>
<protein>
    <submittedName>
        <fullName evidence="1">Uncharacterized protein</fullName>
    </submittedName>
</protein>
<accession>A0A5J4QT40</accession>
<gene>
    <name evidence="1" type="ORF">EZS28_054116</name>
</gene>
<dbReference type="OrthoDB" id="6252103at2759"/>
<name>A0A5J4QT40_9EUKA</name>
<reference evidence="1 2" key="1">
    <citation type="submission" date="2019-03" db="EMBL/GenBank/DDBJ databases">
        <title>Single cell metagenomics reveals metabolic interactions within the superorganism composed of flagellate Streblomastix strix and complex community of Bacteroidetes bacteria on its surface.</title>
        <authorList>
            <person name="Treitli S.C."/>
            <person name="Kolisko M."/>
            <person name="Husnik F."/>
            <person name="Keeling P."/>
            <person name="Hampl V."/>
        </authorList>
    </citation>
    <scope>NUCLEOTIDE SEQUENCE [LARGE SCALE GENOMIC DNA]</scope>
    <source>
        <strain evidence="1">ST1C</strain>
    </source>
</reference>
<sequence>TRRPPRKVDVNGRVVPIATAERPLIPRQKDAIRPSGPSCDYKIHKYDLTVAINQSIEYPIVEHIEYTELFRSSLCSYVRGIVLAKSLSEIFAIYGYSGIRLKRLRSGNEHARIEVSDSEHNCV</sequence>